<dbReference type="PANTHER" id="PTHR15696:SF25">
    <property type="entry name" value="OS08G0305300 PROTEIN"/>
    <property type="match status" value="1"/>
</dbReference>
<evidence type="ECO:0000313" key="4">
    <source>
        <dbReference type="EMBL" id="MBW82595.1"/>
    </source>
</evidence>
<proteinExistence type="predicted"/>
<dbReference type="InterPro" id="IPR011990">
    <property type="entry name" value="TPR-like_helical_dom_sf"/>
</dbReference>
<dbReference type="Pfam" id="PF10374">
    <property type="entry name" value="EST1"/>
    <property type="match status" value="1"/>
</dbReference>
<dbReference type="FunFam" id="1.25.40.10:FF:000225">
    <property type="entry name" value="Protein SMG7"/>
    <property type="match status" value="1"/>
</dbReference>
<dbReference type="InterPro" id="IPR019458">
    <property type="entry name" value="Est1-like_N"/>
</dbReference>
<dbReference type="GO" id="GO:0000184">
    <property type="term" value="P:nuclear-transcribed mRNA catabolic process, nonsense-mediated decay"/>
    <property type="evidence" value="ECO:0007669"/>
    <property type="project" value="TreeGrafter"/>
</dbReference>
<reference evidence="4" key="1">
    <citation type="submission" date="2018-02" db="EMBL/GenBank/DDBJ databases">
        <title>Rhizophora mucronata_Transcriptome.</title>
        <authorList>
            <person name="Meera S.P."/>
            <person name="Sreeshan A."/>
            <person name="Augustine A."/>
        </authorList>
    </citation>
    <scope>NUCLEOTIDE SEQUENCE</scope>
    <source>
        <tissue evidence="4">Leaf</tissue>
    </source>
</reference>
<keyword evidence="1" id="KW-0677">Repeat</keyword>
<dbReference type="PANTHER" id="PTHR15696">
    <property type="entry name" value="SMG-7 SUPPRESSOR WITH MORPHOLOGICAL EFFECT ON GENITALIA PROTEIN 7"/>
    <property type="match status" value="1"/>
</dbReference>
<evidence type="ECO:0000259" key="3">
    <source>
        <dbReference type="Pfam" id="PF10374"/>
    </source>
</evidence>
<dbReference type="Gene3D" id="1.25.40.10">
    <property type="entry name" value="Tetratricopeptide repeat domain"/>
    <property type="match status" value="1"/>
</dbReference>
<dbReference type="EMBL" id="GGEC01002112">
    <property type="protein sequence ID" value="MBW82595.1"/>
    <property type="molecule type" value="Transcribed_RNA"/>
</dbReference>
<feature type="domain" description="Telomerase activating protein Est1-like N-terminal" evidence="3">
    <location>
        <begin position="21"/>
        <end position="144"/>
    </location>
</feature>
<dbReference type="InterPro" id="IPR045153">
    <property type="entry name" value="Est1/Ebs1-like"/>
</dbReference>
<dbReference type="SUPFAM" id="SSF48452">
    <property type="entry name" value="TPR-like"/>
    <property type="match status" value="1"/>
</dbReference>
<feature type="domain" description="DNA/RNA-binding" evidence="2">
    <location>
        <begin position="157"/>
        <end position="492"/>
    </location>
</feature>
<sequence>MRENYEAIILEDHAFAEQHEVEFALWQLHYRRIEEFRVHLNASLSSTGSSASQNGNISTNPDRISKIRSQFKFFLSEATGYYHDLMLKIKSKHGLPLDFFSNDLEGQIIMFKDENKSSEMKKGLIACHRCLIYLGDLSRYKGLYSDGDSKTRDFAAASSYYMQASSLWPSSGNPHHQLAILASYSGDELVAIYRYFRSLAVDSPFTTARENLIIAFERNRQSFSQMLEDAKVLPVKTKTARINGRGRGKRGSISSLKANKIDDGNVKKNKSSVSEILKAFHVRFIRLNGILFSRTSLETFEEVFSMVTGDLLVLLSCGSEKKYNFGLCAADSGLTIVRLVSILIYTVHNVNRETENQSSAEMLQRSVLLQNAFTAIFDFMGLIVERCTQLSDLLSSFLLPGVLIFLEWLACHPDFAFGKEIGEKQAAARSLFWKNCIYFLNKLLSGGLVPTNVDEDDTCFSSMSRYDEGETANRVALWEDFELRGFLPLAPAQLVLDFSKKRSAIDDSDQARKARLQRIIAAGKAIMSVVQAEQQGVCFDSKLNKFVFGIKRKKPYDYGLATFEMPASNSLRDKCPTEKTLVLGNLQPKTQSYAEGEEEDELIVFKPPVNDKNANNPELSYEVLGQGANASQDDLGSCMTSIPAPLGGNASDRSSVCPTSPVTVVCQHLPSSVPATSKWLLGTEACVVNGLNNLTFLDNGLVMKPSLQEHLGISQPPAHSISPPHSLNFSANNQHSLLVSDTAIPSKVDSIISSACDFDSLSVNAPSSLPPNSRMVPVSRPVQRFGPPPGFSTVSSKLLDEPISSITLENEDWHMDDYSWLDGYQKLSSAKATAFTNSINHSAKLYYYAKGNNSLTGRANFPFPGKQLQKFQTESQKGWQGAQISGHVKLFWEKQQQQLRKLNQQSVPLPEPWEGHFFV</sequence>
<protein>
    <submittedName>
        <fullName evidence="4">Protein SMG7-like</fullName>
    </submittedName>
</protein>
<evidence type="ECO:0000259" key="2">
    <source>
        <dbReference type="Pfam" id="PF10373"/>
    </source>
</evidence>
<name>A0A2P2IMZ3_RHIMU</name>
<accession>A0A2P2IMZ3</accession>
<dbReference type="GO" id="GO:0042162">
    <property type="term" value="F:telomeric DNA binding"/>
    <property type="evidence" value="ECO:0007669"/>
    <property type="project" value="TreeGrafter"/>
</dbReference>
<dbReference type="Pfam" id="PF10373">
    <property type="entry name" value="EST1_DNA_bind"/>
    <property type="match status" value="1"/>
</dbReference>
<dbReference type="AlphaFoldDB" id="A0A2P2IMZ3"/>
<dbReference type="GO" id="GO:0005697">
    <property type="term" value="C:telomerase holoenzyme complex"/>
    <property type="evidence" value="ECO:0007669"/>
    <property type="project" value="TreeGrafter"/>
</dbReference>
<evidence type="ECO:0000256" key="1">
    <source>
        <dbReference type="ARBA" id="ARBA00022737"/>
    </source>
</evidence>
<dbReference type="InterPro" id="IPR018834">
    <property type="entry name" value="DNA/RNA-bd_Est1-type"/>
</dbReference>
<organism evidence="4">
    <name type="scientific">Rhizophora mucronata</name>
    <name type="common">Asiatic mangrove</name>
    <dbReference type="NCBI Taxonomy" id="61149"/>
    <lineage>
        <taxon>Eukaryota</taxon>
        <taxon>Viridiplantae</taxon>
        <taxon>Streptophyta</taxon>
        <taxon>Embryophyta</taxon>
        <taxon>Tracheophyta</taxon>
        <taxon>Spermatophyta</taxon>
        <taxon>Magnoliopsida</taxon>
        <taxon>eudicotyledons</taxon>
        <taxon>Gunneridae</taxon>
        <taxon>Pentapetalae</taxon>
        <taxon>rosids</taxon>
        <taxon>fabids</taxon>
        <taxon>Malpighiales</taxon>
        <taxon>Rhizophoraceae</taxon>
        <taxon>Rhizophora</taxon>
    </lineage>
</organism>
<dbReference type="GO" id="GO:0070034">
    <property type="term" value="F:telomerase RNA binding"/>
    <property type="evidence" value="ECO:0007669"/>
    <property type="project" value="TreeGrafter"/>
</dbReference>